<dbReference type="Pfam" id="PF13602">
    <property type="entry name" value="ADH_zinc_N_2"/>
    <property type="match status" value="1"/>
</dbReference>
<protein>
    <submittedName>
        <fullName evidence="3">NADP-dependent oxidoreductase</fullName>
    </submittedName>
</protein>
<comment type="caution">
    <text evidence="3">The sequence shown here is derived from an EMBL/GenBank/DDBJ whole genome shotgun (WGS) entry which is preliminary data.</text>
</comment>
<dbReference type="GO" id="GO:0016491">
    <property type="term" value="F:oxidoreductase activity"/>
    <property type="evidence" value="ECO:0007669"/>
    <property type="project" value="InterPro"/>
</dbReference>
<keyword evidence="4" id="KW-1185">Reference proteome</keyword>
<gene>
    <name evidence="3" type="ORF">G3T36_07110</name>
</gene>
<dbReference type="PANTHER" id="PTHR11695:SF294">
    <property type="entry name" value="RETICULON-4-INTERACTING PROTEIN 1, MITOCHONDRIAL"/>
    <property type="match status" value="1"/>
</dbReference>
<dbReference type="AlphaFoldDB" id="A0A6L9XW46"/>
<dbReference type="InterPro" id="IPR036291">
    <property type="entry name" value="NAD(P)-bd_dom_sf"/>
</dbReference>
<feature type="region of interest" description="Disordered" evidence="1">
    <location>
        <begin position="293"/>
        <end position="313"/>
    </location>
</feature>
<evidence type="ECO:0000256" key="1">
    <source>
        <dbReference type="SAM" id="MobiDB-lite"/>
    </source>
</evidence>
<dbReference type="Gene3D" id="3.40.50.720">
    <property type="entry name" value="NAD(P)-binding Rossmann-like Domain"/>
    <property type="match status" value="1"/>
</dbReference>
<dbReference type="InterPro" id="IPR013154">
    <property type="entry name" value="ADH-like_N"/>
</dbReference>
<dbReference type="SMART" id="SM00829">
    <property type="entry name" value="PKS_ER"/>
    <property type="match status" value="1"/>
</dbReference>
<organism evidence="3 4">
    <name type="scientific">Leifsonia tongyongensis</name>
    <dbReference type="NCBI Taxonomy" id="1268043"/>
    <lineage>
        <taxon>Bacteria</taxon>
        <taxon>Bacillati</taxon>
        <taxon>Actinomycetota</taxon>
        <taxon>Actinomycetes</taxon>
        <taxon>Micrococcales</taxon>
        <taxon>Microbacteriaceae</taxon>
        <taxon>Leifsonia</taxon>
    </lineage>
</organism>
<dbReference type="InterPro" id="IPR050700">
    <property type="entry name" value="YIM1/Zinc_Alcohol_DH_Fams"/>
</dbReference>
<dbReference type="PANTHER" id="PTHR11695">
    <property type="entry name" value="ALCOHOL DEHYDROGENASE RELATED"/>
    <property type="match status" value="1"/>
</dbReference>
<accession>A0A6L9XW46</accession>
<sequence>MKALRAHARGGAEQLVYEDAPAPKAPSGSEVCVRVNAAAITFDELTWDETWEANGVDRTPIIPSHEFSGVVEAVGPAVEGITVGDEVFGLVPFNRDGAAAEYVLVPSASLALKPAGVSDVVAAAAVLPALTAMEALEEALGLTSGQRLLVRGGTGAVASFLTQFAHRMGLSVTVTVRSSASVEHAKRLGADEVLVADEPAEIAAGSFDASIDAVGAGTPDWLYRAVRPGGRVITLQEAPDADLAQKYGVDANFFLVEARTDALNRLGAELAAGDLEVAVAQVYPLAEGRAAYGSRGQTKNSGKTVLDVATRES</sequence>
<name>A0A6L9XW46_9MICO</name>
<dbReference type="Proteomes" id="UP000474967">
    <property type="component" value="Unassembled WGS sequence"/>
</dbReference>
<reference evidence="3 4" key="1">
    <citation type="journal article" date="2014" name="J. Microbiol.">
        <title>Diaminobutyricibacter tongyongensis gen. nov., sp. nov. and Homoserinibacter gongjuensis gen. nov., sp. nov. belong to the family Microbacteriaceae.</title>
        <authorList>
            <person name="Kim S.J."/>
            <person name="Ahn J.H."/>
            <person name="Weon H.Y."/>
            <person name="Hamada M."/>
            <person name="Suzuki K."/>
            <person name="Kwon S.W."/>
        </authorList>
    </citation>
    <scope>NUCLEOTIDE SEQUENCE [LARGE SCALE GENOMIC DNA]</scope>
    <source>
        <strain evidence="3 4">NBRC 108724</strain>
    </source>
</reference>
<evidence type="ECO:0000259" key="2">
    <source>
        <dbReference type="SMART" id="SM00829"/>
    </source>
</evidence>
<dbReference type="CDD" id="cd05289">
    <property type="entry name" value="MDR_like_2"/>
    <property type="match status" value="1"/>
</dbReference>
<evidence type="ECO:0000313" key="4">
    <source>
        <dbReference type="Proteomes" id="UP000474967"/>
    </source>
</evidence>
<proteinExistence type="predicted"/>
<dbReference type="Pfam" id="PF08240">
    <property type="entry name" value="ADH_N"/>
    <property type="match status" value="1"/>
</dbReference>
<evidence type="ECO:0000313" key="3">
    <source>
        <dbReference type="EMBL" id="NEN05639.1"/>
    </source>
</evidence>
<dbReference type="InterPro" id="IPR011032">
    <property type="entry name" value="GroES-like_sf"/>
</dbReference>
<dbReference type="Gene3D" id="3.90.180.10">
    <property type="entry name" value="Medium-chain alcohol dehydrogenases, catalytic domain"/>
    <property type="match status" value="1"/>
</dbReference>
<dbReference type="SUPFAM" id="SSF51735">
    <property type="entry name" value="NAD(P)-binding Rossmann-fold domains"/>
    <property type="match status" value="1"/>
</dbReference>
<dbReference type="EMBL" id="JAAGWY010000001">
    <property type="protein sequence ID" value="NEN05639.1"/>
    <property type="molecule type" value="Genomic_DNA"/>
</dbReference>
<feature type="domain" description="Enoyl reductase (ER)" evidence="2">
    <location>
        <begin position="10"/>
        <end position="306"/>
    </location>
</feature>
<dbReference type="InterPro" id="IPR020843">
    <property type="entry name" value="ER"/>
</dbReference>
<dbReference type="SUPFAM" id="SSF50129">
    <property type="entry name" value="GroES-like"/>
    <property type="match status" value="1"/>
</dbReference>